<dbReference type="CDD" id="cd00060">
    <property type="entry name" value="FHA"/>
    <property type="match status" value="1"/>
</dbReference>
<keyword evidence="1" id="KW-0597">Phosphoprotein</keyword>
<dbReference type="Gene3D" id="2.60.200.20">
    <property type="match status" value="1"/>
</dbReference>
<dbReference type="EMBL" id="LLZH01000310">
    <property type="protein sequence ID" value="KUL25843.1"/>
    <property type="molecule type" value="Genomic_DNA"/>
</dbReference>
<keyword evidence="4" id="KW-1185">Reference proteome</keyword>
<accession>A0A101JFG5</accession>
<dbReference type="PROSITE" id="PS50006">
    <property type="entry name" value="FHA_DOMAIN"/>
    <property type="match status" value="1"/>
</dbReference>
<evidence type="ECO:0000259" key="2">
    <source>
        <dbReference type="PROSITE" id="PS50006"/>
    </source>
</evidence>
<evidence type="ECO:0000313" key="4">
    <source>
        <dbReference type="Proteomes" id="UP000053244"/>
    </source>
</evidence>
<dbReference type="Proteomes" id="UP000053244">
    <property type="component" value="Unassembled WGS sequence"/>
</dbReference>
<name>A0A101JFG5_9ACTN</name>
<feature type="domain" description="FHA" evidence="2">
    <location>
        <begin position="257"/>
        <end position="314"/>
    </location>
</feature>
<comment type="caution">
    <text evidence="3">The sequence shown here is derived from an EMBL/GenBank/DDBJ whole genome shotgun (WGS) entry which is preliminary data.</text>
</comment>
<dbReference type="SUPFAM" id="SSF49879">
    <property type="entry name" value="SMAD/FHA domain"/>
    <property type="match status" value="1"/>
</dbReference>
<protein>
    <recommendedName>
        <fullName evidence="2">FHA domain-containing protein</fullName>
    </recommendedName>
</protein>
<reference evidence="3 4" key="1">
    <citation type="submission" date="2015-10" db="EMBL/GenBank/DDBJ databases">
        <authorList>
            <person name="Gilbert D.G."/>
        </authorList>
    </citation>
    <scope>NUCLEOTIDE SEQUENCE [LARGE SCALE GENOMIC DNA]</scope>
    <source>
        <strain evidence="3 4">NRRL B-16712</strain>
    </source>
</reference>
<dbReference type="InterPro" id="IPR008984">
    <property type="entry name" value="SMAD_FHA_dom_sf"/>
</dbReference>
<gene>
    <name evidence="3" type="ORF">ADL15_39755</name>
</gene>
<evidence type="ECO:0000313" key="3">
    <source>
        <dbReference type="EMBL" id="KUL25843.1"/>
    </source>
</evidence>
<sequence length="353" mass="36826">MRVRLLPGAGLVIRTGPLLAVCADGGAETDALVALVREIAAEAGGAAGSVLIARLAGRLGSGGPDCAVAALGENPAVLVRGGAVAVADGRQGTVELRGPILQFRTIDGPLSTLRLSLPGSGVPDPRTSLEAGVVSGAGLEAQLERPVEPARPEAPAGRVMVPARRPDRAVPFEAVILLPGYAPDPGPAPEPPQPATQALVEGVLCRDDHFNDPDQRYCQICGISMAQLTQVSRLGPRPPLGVLLLDDGSTLRLDTDYVVGRDPDVDDDVAAQRANPMRITGPASGVSRRHVRVRLEGWHVAVVDLNSANGTLLHRPGAGRPEQLTPGVPAVITPGTRIDLGPRWFRYESHRNT</sequence>
<dbReference type="Pfam" id="PF00498">
    <property type="entry name" value="FHA"/>
    <property type="match status" value="1"/>
</dbReference>
<organism evidence="3 4">
    <name type="scientific">Actinoplanes awajinensis subsp. mycoplanecinus</name>
    <dbReference type="NCBI Taxonomy" id="135947"/>
    <lineage>
        <taxon>Bacteria</taxon>
        <taxon>Bacillati</taxon>
        <taxon>Actinomycetota</taxon>
        <taxon>Actinomycetes</taxon>
        <taxon>Micromonosporales</taxon>
        <taxon>Micromonosporaceae</taxon>
        <taxon>Actinoplanes</taxon>
    </lineage>
</organism>
<dbReference type="RefSeq" id="WP_067702945.1">
    <property type="nucleotide sequence ID" value="NZ_LLZH01000310.1"/>
</dbReference>
<dbReference type="InterPro" id="IPR000253">
    <property type="entry name" value="FHA_dom"/>
</dbReference>
<proteinExistence type="predicted"/>
<evidence type="ECO:0000256" key="1">
    <source>
        <dbReference type="ARBA" id="ARBA00022553"/>
    </source>
</evidence>
<dbReference type="AlphaFoldDB" id="A0A101JFG5"/>